<dbReference type="GO" id="GO:0016491">
    <property type="term" value="F:oxidoreductase activity"/>
    <property type="evidence" value="ECO:0007669"/>
    <property type="project" value="InterPro"/>
</dbReference>
<dbReference type="PROSITE" id="PS51387">
    <property type="entry name" value="FAD_PCMH"/>
    <property type="match status" value="1"/>
</dbReference>
<evidence type="ECO:0000259" key="1">
    <source>
        <dbReference type="PROSITE" id="PS51387"/>
    </source>
</evidence>
<dbReference type="Pfam" id="PF03450">
    <property type="entry name" value="CO_deh_flav_C"/>
    <property type="match status" value="1"/>
</dbReference>
<dbReference type="InterPro" id="IPR016166">
    <property type="entry name" value="FAD-bd_PCMH"/>
</dbReference>
<dbReference type="SMART" id="SM01092">
    <property type="entry name" value="CO_deh_flav_C"/>
    <property type="match status" value="1"/>
</dbReference>
<dbReference type="InterPro" id="IPR051312">
    <property type="entry name" value="Diverse_Substr_Oxidored"/>
</dbReference>
<feature type="domain" description="FAD-binding PCMH-type" evidence="1">
    <location>
        <begin position="1"/>
        <end position="173"/>
    </location>
</feature>
<dbReference type="InterPro" id="IPR016169">
    <property type="entry name" value="FAD-bd_PCMH_sub2"/>
</dbReference>
<dbReference type="Gene3D" id="3.30.465.10">
    <property type="match status" value="1"/>
</dbReference>
<dbReference type="SUPFAM" id="SSF56176">
    <property type="entry name" value="FAD-binding/transporter-associated domain-like"/>
    <property type="match status" value="1"/>
</dbReference>
<dbReference type="PANTHER" id="PTHR42659">
    <property type="entry name" value="XANTHINE DEHYDROGENASE SUBUNIT C-RELATED"/>
    <property type="match status" value="1"/>
</dbReference>
<dbReference type="Proteomes" id="UP000823615">
    <property type="component" value="Unassembled WGS sequence"/>
</dbReference>
<protein>
    <submittedName>
        <fullName evidence="2">FAD binding domain-containing protein</fullName>
    </submittedName>
</protein>
<dbReference type="InterPro" id="IPR036318">
    <property type="entry name" value="FAD-bd_PCMH-like_sf"/>
</dbReference>
<dbReference type="SUPFAM" id="SSF55447">
    <property type="entry name" value="CO dehydrogenase flavoprotein C-terminal domain-like"/>
    <property type="match status" value="1"/>
</dbReference>
<accession>A0A9D9E1R2</accession>
<proteinExistence type="predicted"/>
<dbReference type="PANTHER" id="PTHR42659:SF9">
    <property type="entry name" value="XANTHINE DEHYDROGENASE FAD-BINDING SUBUNIT XDHB-RELATED"/>
    <property type="match status" value="1"/>
</dbReference>
<organism evidence="2 3">
    <name type="scientific">Candidatus Ornithospirochaeta stercoripullorum</name>
    <dbReference type="NCBI Taxonomy" id="2840899"/>
    <lineage>
        <taxon>Bacteria</taxon>
        <taxon>Pseudomonadati</taxon>
        <taxon>Spirochaetota</taxon>
        <taxon>Spirochaetia</taxon>
        <taxon>Spirochaetales</taxon>
        <taxon>Spirochaetaceae</taxon>
        <taxon>Spirochaetaceae incertae sedis</taxon>
        <taxon>Candidatus Ornithospirochaeta</taxon>
    </lineage>
</organism>
<dbReference type="InterPro" id="IPR036683">
    <property type="entry name" value="CO_DH_flav_C_dom_sf"/>
</dbReference>
<reference evidence="2" key="2">
    <citation type="journal article" date="2021" name="PeerJ">
        <title>Extensive microbial diversity within the chicken gut microbiome revealed by metagenomics and culture.</title>
        <authorList>
            <person name="Gilroy R."/>
            <person name="Ravi A."/>
            <person name="Getino M."/>
            <person name="Pursley I."/>
            <person name="Horton D.L."/>
            <person name="Alikhan N.F."/>
            <person name="Baker D."/>
            <person name="Gharbi K."/>
            <person name="Hall N."/>
            <person name="Watson M."/>
            <person name="Adriaenssens E.M."/>
            <person name="Foster-Nyarko E."/>
            <person name="Jarju S."/>
            <person name="Secka A."/>
            <person name="Antonio M."/>
            <person name="Oren A."/>
            <person name="Chaudhuri R.R."/>
            <person name="La Ragione R."/>
            <person name="Hildebrand F."/>
            <person name="Pallen M.J."/>
        </authorList>
    </citation>
    <scope>NUCLEOTIDE SEQUENCE</scope>
    <source>
        <strain evidence="2">7293</strain>
    </source>
</reference>
<reference evidence="2" key="1">
    <citation type="submission" date="2020-10" db="EMBL/GenBank/DDBJ databases">
        <authorList>
            <person name="Gilroy R."/>
        </authorList>
    </citation>
    <scope>NUCLEOTIDE SEQUENCE</scope>
    <source>
        <strain evidence="2">7293</strain>
    </source>
</reference>
<dbReference type="AlphaFoldDB" id="A0A9D9E1R2"/>
<evidence type="ECO:0000313" key="2">
    <source>
        <dbReference type="EMBL" id="MBO8435434.1"/>
    </source>
</evidence>
<sequence length="290" mass="31325">MGMTYIPSTLSEALHLRAETGAKPLAGGSDIMVQGKRGIGLAPEFPYPVMIITGLDELKGIKLLAEGFVEIGALTTPAEIASSSLVPWHIRQAAAGMGAIALRNTATIGGNIGNASPKGDLPQPLILLDAEVVLLSINGERRMKLDDFILGSKKTALADDEIIKSIIIPHHDFTYLFYRKIGMRKANAISKLSLSAAAEVKDGVIEDFRASSGAAGPKVIRSHEAEDILKGCKIEDIPLLLDDFLEAWNNAISPHAMPEYRRNTTRRMLTFFLSEIERGAEPGIIKEEAE</sequence>
<dbReference type="EMBL" id="JADIMT010000006">
    <property type="protein sequence ID" value="MBO8435434.1"/>
    <property type="molecule type" value="Genomic_DNA"/>
</dbReference>
<dbReference type="InterPro" id="IPR005107">
    <property type="entry name" value="CO_DH_flav_C"/>
</dbReference>
<comment type="caution">
    <text evidence="2">The sequence shown here is derived from an EMBL/GenBank/DDBJ whole genome shotgun (WGS) entry which is preliminary data.</text>
</comment>
<dbReference type="GO" id="GO:0071949">
    <property type="term" value="F:FAD binding"/>
    <property type="evidence" value="ECO:0007669"/>
    <property type="project" value="InterPro"/>
</dbReference>
<gene>
    <name evidence="2" type="ORF">IAA97_00415</name>
</gene>
<dbReference type="Pfam" id="PF00941">
    <property type="entry name" value="FAD_binding_5"/>
    <property type="match status" value="1"/>
</dbReference>
<evidence type="ECO:0000313" key="3">
    <source>
        <dbReference type="Proteomes" id="UP000823615"/>
    </source>
</evidence>
<dbReference type="Gene3D" id="3.30.390.50">
    <property type="entry name" value="CO dehydrogenase flavoprotein, C-terminal domain"/>
    <property type="match status" value="1"/>
</dbReference>
<name>A0A9D9E1R2_9SPIO</name>
<dbReference type="InterPro" id="IPR002346">
    <property type="entry name" value="Mopterin_DH_FAD-bd"/>
</dbReference>